<protein>
    <submittedName>
        <fullName evidence="1">Uncharacterized protein</fullName>
    </submittedName>
</protein>
<gene>
    <name evidence="1" type="ordered locus">Anacy_5544</name>
</gene>
<accession>K9ZNT1</accession>
<dbReference type="KEGG" id="acy:Anacy_5544"/>
<reference evidence="2" key="1">
    <citation type="journal article" date="2013" name="Proc. Natl. Acad. Sci. U.S.A.">
        <title>Improving the coverage of the cyanobacterial phylum using diversity-driven genome sequencing.</title>
        <authorList>
            <person name="Shih P.M."/>
            <person name="Wu D."/>
            <person name="Latifi A."/>
            <person name="Axen S.D."/>
            <person name="Fewer D.P."/>
            <person name="Talla E."/>
            <person name="Calteau A."/>
            <person name="Cai F."/>
            <person name="Tandeau de Marsac N."/>
            <person name="Rippka R."/>
            <person name="Herdman M."/>
            <person name="Sivonen K."/>
            <person name="Coursin T."/>
            <person name="Laurent T."/>
            <person name="Goodwin L."/>
            <person name="Nolan M."/>
            <person name="Davenport K.W."/>
            <person name="Han C.S."/>
            <person name="Rubin E.M."/>
            <person name="Eisen J.A."/>
            <person name="Woyke T."/>
            <person name="Gugger M."/>
            <person name="Kerfeld C.A."/>
        </authorList>
    </citation>
    <scope>NUCLEOTIDE SEQUENCE [LARGE SCALE GENOMIC DNA]</scope>
    <source>
        <strain evidence="2">ATCC 27899 / PCC 7122</strain>
    </source>
</reference>
<evidence type="ECO:0000313" key="1">
    <source>
        <dbReference type="EMBL" id="AFZ60856.1"/>
    </source>
</evidence>
<sequence length="82" mass="9540">MIMLFWLENDPNLFGSSIYPQGYHERAINLSIDISGKEFRDVPWNVSTMVLENAHLIFTRCLIYCSKISIKNDESLSKKPFL</sequence>
<dbReference type="Proteomes" id="UP000010474">
    <property type="component" value="Chromosome"/>
</dbReference>
<organism evidence="1 2">
    <name type="scientific">Anabaena cylindrica (strain ATCC 27899 / PCC 7122)</name>
    <dbReference type="NCBI Taxonomy" id="272123"/>
    <lineage>
        <taxon>Bacteria</taxon>
        <taxon>Bacillati</taxon>
        <taxon>Cyanobacteriota</taxon>
        <taxon>Cyanophyceae</taxon>
        <taxon>Nostocales</taxon>
        <taxon>Nostocaceae</taxon>
        <taxon>Anabaena</taxon>
    </lineage>
</organism>
<dbReference type="HOGENOM" id="CLU_2550906_0_0_3"/>
<keyword evidence="2" id="KW-1185">Reference proteome</keyword>
<proteinExistence type="predicted"/>
<dbReference type="AlphaFoldDB" id="K9ZNT1"/>
<name>K9ZNT1_ANACC</name>
<dbReference type="STRING" id="272123.Anacy_5544"/>
<evidence type="ECO:0000313" key="2">
    <source>
        <dbReference type="Proteomes" id="UP000010474"/>
    </source>
</evidence>
<dbReference type="EMBL" id="CP003659">
    <property type="protein sequence ID" value="AFZ60856.1"/>
    <property type="molecule type" value="Genomic_DNA"/>
</dbReference>